<evidence type="ECO:0000256" key="1">
    <source>
        <dbReference type="ARBA" id="ARBA00005251"/>
    </source>
</evidence>
<sequence length="292" mass="32891">MSSFIRGVQLARCASVRLGTPKSFLGNKVYGVTSHLGVRSASTFNYTSQEPTIKPREVPRSASYFTGNPDYNDLLMNLDELQKEYSDFSEITINTTVSPWLTNKRLSEVLGLSLTSAQYRKITSRLNVLNRKQNLPEHITAYLQRFKRAVDVGEEVQKVKAVDEFGKSYGFGKRKSSSARVWMVEGEGQFFVNGKPLADYFYHQHDREKTIFPFIASNTLGKYNTWALAQGGGTTGQAESVALGVTRALIVQDLSKKPVLREAGCITHDPRRVERKKTGQPKARKKDTWVKR</sequence>
<evidence type="ECO:0000256" key="7">
    <source>
        <dbReference type="SAM" id="MobiDB-lite"/>
    </source>
</evidence>
<feature type="compositionally biased region" description="Basic residues" evidence="7">
    <location>
        <begin position="273"/>
        <end position="285"/>
    </location>
</feature>
<organism evidence="8 9">
    <name type="scientific">Basidiobolus ranarum</name>
    <dbReference type="NCBI Taxonomy" id="34480"/>
    <lineage>
        <taxon>Eukaryota</taxon>
        <taxon>Fungi</taxon>
        <taxon>Fungi incertae sedis</taxon>
        <taxon>Zoopagomycota</taxon>
        <taxon>Entomophthoromycotina</taxon>
        <taxon>Basidiobolomycetes</taxon>
        <taxon>Basidiobolales</taxon>
        <taxon>Basidiobolaceae</taxon>
        <taxon>Basidiobolus</taxon>
    </lineage>
</organism>
<proteinExistence type="inferred from homology"/>
<dbReference type="InterPro" id="IPR000754">
    <property type="entry name" value="Ribosomal_uS9"/>
</dbReference>
<comment type="similarity">
    <text evidence="1 6">Belongs to the universal ribosomal protein uS9 family.</text>
</comment>
<protein>
    <recommendedName>
        <fullName evidence="4">Small ribosomal subunit protein uS9m</fullName>
    </recommendedName>
    <alternativeName>
        <fullName evidence="5">37S ribosomal protein S9, mitochondrial</fullName>
    </alternativeName>
</protein>
<gene>
    <name evidence="8" type="primary">MRPS9</name>
    <name evidence="8" type="ORF">K7432_004440</name>
</gene>
<evidence type="ECO:0000256" key="2">
    <source>
        <dbReference type="ARBA" id="ARBA00022980"/>
    </source>
</evidence>
<dbReference type="NCBIfam" id="NF001099">
    <property type="entry name" value="PRK00132.1"/>
    <property type="match status" value="1"/>
</dbReference>
<comment type="caution">
    <text evidence="8">The sequence shown here is derived from an EMBL/GenBank/DDBJ whole genome shotgun (WGS) entry which is preliminary data.</text>
</comment>
<dbReference type="Pfam" id="PF00380">
    <property type="entry name" value="Ribosomal_S9"/>
    <property type="match status" value="1"/>
</dbReference>
<evidence type="ECO:0000256" key="5">
    <source>
        <dbReference type="ARBA" id="ARBA00042623"/>
    </source>
</evidence>
<evidence type="ECO:0000256" key="3">
    <source>
        <dbReference type="ARBA" id="ARBA00023274"/>
    </source>
</evidence>
<dbReference type="EMBL" id="JASJQH010000153">
    <property type="protein sequence ID" value="KAK9766460.1"/>
    <property type="molecule type" value="Genomic_DNA"/>
</dbReference>
<evidence type="ECO:0000313" key="8">
    <source>
        <dbReference type="EMBL" id="KAK9766460.1"/>
    </source>
</evidence>
<evidence type="ECO:0000256" key="6">
    <source>
        <dbReference type="RuleBase" id="RU003815"/>
    </source>
</evidence>
<keyword evidence="2 6" id="KW-0689">Ribosomal protein</keyword>
<keyword evidence="3 6" id="KW-0687">Ribonucleoprotein</keyword>
<name>A0ABR2WY75_9FUNG</name>
<evidence type="ECO:0000256" key="4">
    <source>
        <dbReference type="ARBA" id="ARBA00039318"/>
    </source>
</evidence>
<dbReference type="InterPro" id="IPR023035">
    <property type="entry name" value="Ribosomal_uS9_bac/plastid"/>
</dbReference>
<dbReference type="PANTHER" id="PTHR21569">
    <property type="entry name" value="RIBOSOMAL PROTEIN S9"/>
    <property type="match status" value="1"/>
</dbReference>
<accession>A0ABR2WY75</accession>
<dbReference type="PROSITE" id="PS00360">
    <property type="entry name" value="RIBOSOMAL_S9"/>
    <property type="match status" value="1"/>
</dbReference>
<dbReference type="PANTHER" id="PTHR21569:SF1">
    <property type="entry name" value="SMALL RIBOSOMAL SUBUNIT PROTEIN US9M"/>
    <property type="match status" value="1"/>
</dbReference>
<dbReference type="Proteomes" id="UP001479436">
    <property type="component" value="Unassembled WGS sequence"/>
</dbReference>
<keyword evidence="9" id="KW-1185">Reference proteome</keyword>
<dbReference type="InterPro" id="IPR020568">
    <property type="entry name" value="Ribosomal_Su5_D2-typ_SF"/>
</dbReference>
<reference evidence="8 9" key="1">
    <citation type="submission" date="2023-04" db="EMBL/GenBank/DDBJ databases">
        <title>Genome of Basidiobolus ranarum AG-B5.</title>
        <authorList>
            <person name="Stajich J.E."/>
            <person name="Carter-House D."/>
            <person name="Gryganskyi A."/>
        </authorList>
    </citation>
    <scope>NUCLEOTIDE SEQUENCE [LARGE SCALE GENOMIC DNA]</scope>
    <source>
        <strain evidence="8 9">AG-B5</strain>
    </source>
</reference>
<dbReference type="Gene3D" id="3.30.230.10">
    <property type="match status" value="1"/>
</dbReference>
<dbReference type="GO" id="GO:0005840">
    <property type="term" value="C:ribosome"/>
    <property type="evidence" value="ECO:0007669"/>
    <property type="project" value="UniProtKB-KW"/>
</dbReference>
<dbReference type="InterPro" id="IPR014721">
    <property type="entry name" value="Ribsml_uS5_D2-typ_fold_subgr"/>
</dbReference>
<feature type="region of interest" description="Disordered" evidence="7">
    <location>
        <begin position="270"/>
        <end position="292"/>
    </location>
</feature>
<dbReference type="InterPro" id="IPR020574">
    <property type="entry name" value="Ribosomal_uS9_CS"/>
</dbReference>
<evidence type="ECO:0000313" key="9">
    <source>
        <dbReference type="Proteomes" id="UP001479436"/>
    </source>
</evidence>
<dbReference type="SUPFAM" id="SSF54211">
    <property type="entry name" value="Ribosomal protein S5 domain 2-like"/>
    <property type="match status" value="1"/>
</dbReference>